<dbReference type="RefSeq" id="WP_000692863.1">
    <property type="nucleotide sequence ID" value="NC_016941.1"/>
</dbReference>
<dbReference type="InterPro" id="IPR020891">
    <property type="entry name" value="UPF0758_CS"/>
</dbReference>
<dbReference type="PANTHER" id="PTHR30471:SF3">
    <property type="entry name" value="UPF0758 PROTEIN YEES-RELATED"/>
    <property type="match status" value="1"/>
</dbReference>
<comment type="similarity">
    <text evidence="1 7">Belongs to the UPF0758 family.</text>
</comment>
<dbReference type="InterPro" id="IPR037518">
    <property type="entry name" value="MPN"/>
</dbReference>
<dbReference type="Proteomes" id="UP000236509">
    <property type="component" value="Unassembled WGS sequence"/>
</dbReference>
<dbReference type="InterPro" id="IPR046778">
    <property type="entry name" value="UPF0758_N"/>
</dbReference>
<dbReference type="Gene3D" id="3.40.140.10">
    <property type="entry name" value="Cytidine Deaminase, domain 2"/>
    <property type="match status" value="1"/>
</dbReference>
<dbReference type="InterPro" id="IPR001405">
    <property type="entry name" value="UPF0758"/>
</dbReference>
<evidence type="ECO:0000259" key="8">
    <source>
        <dbReference type="PROSITE" id="PS50249"/>
    </source>
</evidence>
<keyword evidence="10" id="KW-1185">Reference proteome</keyword>
<keyword evidence="6" id="KW-0482">Metalloprotease</keyword>
<reference evidence="9 10" key="1">
    <citation type="submission" date="2015-04" db="EMBL/GenBank/DDBJ databases">
        <authorList>
            <person name="Cao L."/>
            <person name="Gao C.H."/>
        </authorList>
    </citation>
    <scope>NUCLEOTIDE SEQUENCE [LARGE SCALE GENOMIC DNA]</scope>
    <source>
        <strain evidence="9 10">SH3</strain>
    </source>
</reference>
<evidence type="ECO:0000256" key="3">
    <source>
        <dbReference type="ARBA" id="ARBA00022723"/>
    </source>
</evidence>
<organism evidence="9 10">
    <name type="scientific">Staphylococcus argenteus</name>
    <dbReference type="NCBI Taxonomy" id="985002"/>
    <lineage>
        <taxon>Bacteria</taxon>
        <taxon>Bacillati</taxon>
        <taxon>Bacillota</taxon>
        <taxon>Bacilli</taxon>
        <taxon>Bacillales</taxon>
        <taxon>Staphylococcaceae</taxon>
        <taxon>Staphylococcus</taxon>
    </lineage>
</organism>
<evidence type="ECO:0000256" key="6">
    <source>
        <dbReference type="ARBA" id="ARBA00023049"/>
    </source>
</evidence>
<keyword evidence="3" id="KW-0479">Metal-binding</keyword>
<dbReference type="Gene3D" id="1.10.150.20">
    <property type="entry name" value="5' to 3' exonuclease, C-terminal subdomain"/>
    <property type="match status" value="1"/>
</dbReference>
<sequence length="228" mass="25241">MKIKEMVTSEMPRERLLSHGAKSLSNTELLAILINTGRKGFSSIDISNELLKANSNLNELKKASVNDLIQVKGIGLQKAITLKAAFELGERMGRRSESNRVKITQPSDVADLMMASMKDLSQEHFMILLLNSKNIVIKEACVFKGTLNSSIVHPREIFSIAIRENANAIIAVHNHPSGDVTPSQEDIMTTLRLKECGLILGIDLLDHIIIGDNRFTSLVEAGYFDENE</sequence>
<dbReference type="GO" id="GO:0006508">
    <property type="term" value="P:proteolysis"/>
    <property type="evidence" value="ECO:0007669"/>
    <property type="project" value="UniProtKB-KW"/>
</dbReference>
<dbReference type="AlphaFoldDB" id="A0A7U7JV79"/>
<gene>
    <name evidence="9" type="primary">radC</name>
    <name evidence="9" type="ORF">BN1326_80193</name>
</gene>
<name>A0A7U7JV79_9STAP</name>
<dbReference type="Pfam" id="PF04002">
    <property type="entry name" value="RadC"/>
    <property type="match status" value="1"/>
</dbReference>
<feature type="domain" description="MPN" evidence="8">
    <location>
        <begin position="102"/>
        <end position="224"/>
    </location>
</feature>
<dbReference type="PROSITE" id="PS01302">
    <property type="entry name" value="UPF0758"/>
    <property type="match status" value="1"/>
</dbReference>
<evidence type="ECO:0000313" key="10">
    <source>
        <dbReference type="Proteomes" id="UP000236509"/>
    </source>
</evidence>
<evidence type="ECO:0000256" key="2">
    <source>
        <dbReference type="ARBA" id="ARBA00022670"/>
    </source>
</evidence>
<keyword evidence="5" id="KW-0862">Zinc</keyword>
<dbReference type="InterPro" id="IPR010994">
    <property type="entry name" value="RuvA_2-like"/>
</dbReference>
<evidence type="ECO:0000256" key="7">
    <source>
        <dbReference type="RuleBase" id="RU003797"/>
    </source>
</evidence>
<evidence type="ECO:0000256" key="4">
    <source>
        <dbReference type="ARBA" id="ARBA00022801"/>
    </source>
</evidence>
<keyword evidence="4" id="KW-0378">Hydrolase</keyword>
<proteinExistence type="inferred from homology"/>
<dbReference type="PANTHER" id="PTHR30471">
    <property type="entry name" value="DNA REPAIR PROTEIN RADC"/>
    <property type="match status" value="1"/>
</dbReference>
<dbReference type="GO" id="GO:0046872">
    <property type="term" value="F:metal ion binding"/>
    <property type="evidence" value="ECO:0007669"/>
    <property type="project" value="UniProtKB-KW"/>
</dbReference>
<dbReference type="SUPFAM" id="SSF47781">
    <property type="entry name" value="RuvA domain 2-like"/>
    <property type="match status" value="1"/>
</dbReference>
<protein>
    <submittedName>
        <fullName evidence="9">Putative DNA repair protein</fullName>
    </submittedName>
</protein>
<dbReference type="CDD" id="cd08071">
    <property type="entry name" value="MPN_DUF2466"/>
    <property type="match status" value="1"/>
</dbReference>
<dbReference type="NCBIfam" id="TIGR00608">
    <property type="entry name" value="radc"/>
    <property type="match status" value="1"/>
</dbReference>
<evidence type="ECO:0000256" key="5">
    <source>
        <dbReference type="ARBA" id="ARBA00022833"/>
    </source>
</evidence>
<comment type="caution">
    <text evidence="9">The sequence shown here is derived from an EMBL/GenBank/DDBJ whole genome shotgun (WGS) entry which is preliminary data.</text>
</comment>
<dbReference type="PROSITE" id="PS50249">
    <property type="entry name" value="MPN"/>
    <property type="match status" value="1"/>
</dbReference>
<dbReference type="InterPro" id="IPR025657">
    <property type="entry name" value="RadC_JAB"/>
</dbReference>
<dbReference type="EMBL" id="CVOU01000020">
    <property type="protein sequence ID" value="CRI28781.1"/>
    <property type="molecule type" value="Genomic_DNA"/>
</dbReference>
<accession>A0A7U7JV79</accession>
<dbReference type="GeneID" id="66839840"/>
<evidence type="ECO:0000313" key="9">
    <source>
        <dbReference type="EMBL" id="CRI28781.1"/>
    </source>
</evidence>
<dbReference type="Pfam" id="PF20582">
    <property type="entry name" value="UPF0758_N"/>
    <property type="match status" value="1"/>
</dbReference>
<dbReference type="KEGG" id="suh:SAMSHR1132_14890"/>
<evidence type="ECO:0000256" key="1">
    <source>
        <dbReference type="ARBA" id="ARBA00010243"/>
    </source>
</evidence>
<keyword evidence="2" id="KW-0645">Protease</keyword>
<dbReference type="GO" id="GO:0008237">
    <property type="term" value="F:metallopeptidase activity"/>
    <property type="evidence" value="ECO:0007669"/>
    <property type="project" value="UniProtKB-KW"/>
</dbReference>
<dbReference type="NCBIfam" id="NF000642">
    <property type="entry name" value="PRK00024.1"/>
    <property type="match status" value="1"/>
</dbReference>
<dbReference type="SUPFAM" id="SSF102712">
    <property type="entry name" value="JAB1/MPN domain"/>
    <property type="match status" value="1"/>
</dbReference>